<evidence type="ECO:0000256" key="1">
    <source>
        <dbReference type="SAM" id="MobiDB-lite"/>
    </source>
</evidence>
<accession>B0E3H0</accession>
<evidence type="ECO:0000313" key="2">
    <source>
        <dbReference type="EMBL" id="EDQ98611.1"/>
    </source>
</evidence>
<protein>
    <submittedName>
        <fullName evidence="2">Predicted protein</fullName>
    </submittedName>
</protein>
<dbReference type="RefSeq" id="XP_001890738.1">
    <property type="nucleotide sequence ID" value="XM_001890703.1"/>
</dbReference>
<dbReference type="HOGENOM" id="CLU_650640_0_0_1"/>
<gene>
    <name evidence="2" type="ORF">LACBIDRAFT_335809</name>
</gene>
<feature type="region of interest" description="Disordered" evidence="1">
    <location>
        <begin position="356"/>
        <end position="388"/>
    </location>
</feature>
<feature type="compositionally biased region" description="Polar residues" evidence="1">
    <location>
        <begin position="361"/>
        <end position="373"/>
    </location>
</feature>
<sequence length="422" mass="45601">MSTVLWVGDFSHYAVADLAPTLQCLWAHVGMGRLSAPTHSKSLQNFLNKTKYSSSQPKCLNLNNFALISCSLLFFYPQWAEVMLPPSVTDADPGGNVIGKSAPTQATGPPACSRARKIAVPVVNTTINDPPTLAPSCPSQAKKNNSKAVKKILPSESDPNLSTPMVDINRIIVMEDGNEPLVNAEPSQSLGCSRDAALGPTQHNYPRQMAAPKANINQMMDLEAINSNLGMGEKVAASETEANLAVVKLTQTKSYCTYGLKQVVLNVADPDATPTQDLISHGNRQCGGQGIVWVDWLWPTISVQAMLINDSSGVLPSSPISGPTQAVSHLHGLYMLRHRLDVPSLTLIDPMLRYHEPKTPDPTSSNEDFNSTMLEDDTPPNSEHVRKTWATNPDHHNLAAVRHVDGTFSQQSLLANDSMSPG</sequence>
<dbReference type="EMBL" id="DS547232">
    <property type="protein sequence ID" value="EDQ98611.1"/>
    <property type="molecule type" value="Genomic_DNA"/>
</dbReference>
<organism evidence="3">
    <name type="scientific">Laccaria bicolor (strain S238N-H82 / ATCC MYA-4686)</name>
    <name type="common">Bicoloured deceiver</name>
    <name type="synonym">Laccaria laccata var. bicolor</name>
    <dbReference type="NCBI Taxonomy" id="486041"/>
    <lineage>
        <taxon>Eukaryota</taxon>
        <taxon>Fungi</taxon>
        <taxon>Dikarya</taxon>
        <taxon>Basidiomycota</taxon>
        <taxon>Agaricomycotina</taxon>
        <taxon>Agaricomycetes</taxon>
        <taxon>Agaricomycetidae</taxon>
        <taxon>Agaricales</taxon>
        <taxon>Agaricineae</taxon>
        <taxon>Hydnangiaceae</taxon>
        <taxon>Laccaria</taxon>
    </lineage>
</organism>
<proteinExistence type="predicted"/>
<dbReference type="KEGG" id="lbc:LACBIDRAFT_335809"/>
<reference evidence="2 3" key="1">
    <citation type="journal article" date="2008" name="Nature">
        <title>The genome of Laccaria bicolor provides insights into mycorrhizal symbiosis.</title>
        <authorList>
            <person name="Martin F."/>
            <person name="Aerts A."/>
            <person name="Ahren D."/>
            <person name="Brun A."/>
            <person name="Danchin E.G.J."/>
            <person name="Duchaussoy F."/>
            <person name="Gibon J."/>
            <person name="Kohler A."/>
            <person name="Lindquist E."/>
            <person name="Pereda V."/>
            <person name="Salamov A."/>
            <person name="Shapiro H.J."/>
            <person name="Wuyts J."/>
            <person name="Blaudez D."/>
            <person name="Buee M."/>
            <person name="Brokstein P."/>
            <person name="Canbaeck B."/>
            <person name="Cohen D."/>
            <person name="Courty P.E."/>
            <person name="Coutinho P.M."/>
            <person name="Delaruelle C."/>
            <person name="Detter J.C."/>
            <person name="Deveau A."/>
            <person name="DiFazio S."/>
            <person name="Duplessis S."/>
            <person name="Fraissinet-Tachet L."/>
            <person name="Lucic E."/>
            <person name="Frey-Klett P."/>
            <person name="Fourrey C."/>
            <person name="Feussner I."/>
            <person name="Gay G."/>
            <person name="Grimwood J."/>
            <person name="Hoegger P.J."/>
            <person name="Jain P."/>
            <person name="Kilaru S."/>
            <person name="Labbe J."/>
            <person name="Lin Y.C."/>
            <person name="Legue V."/>
            <person name="Le Tacon F."/>
            <person name="Marmeisse R."/>
            <person name="Melayah D."/>
            <person name="Montanini B."/>
            <person name="Muratet M."/>
            <person name="Nehls U."/>
            <person name="Niculita-Hirzel H."/>
            <person name="Oudot-Le Secq M.P."/>
            <person name="Peter M."/>
            <person name="Quesneville H."/>
            <person name="Rajashekar B."/>
            <person name="Reich M."/>
            <person name="Rouhier N."/>
            <person name="Schmutz J."/>
            <person name="Yin T."/>
            <person name="Chalot M."/>
            <person name="Henrissat B."/>
            <person name="Kuees U."/>
            <person name="Lucas S."/>
            <person name="Van de Peer Y."/>
            <person name="Podila G.K."/>
            <person name="Polle A."/>
            <person name="Pukkila P.J."/>
            <person name="Richardson P.M."/>
            <person name="Rouze P."/>
            <person name="Sanders I.R."/>
            <person name="Stajich J.E."/>
            <person name="Tunlid A."/>
            <person name="Tuskan G."/>
            <person name="Grigoriev I.V."/>
        </authorList>
    </citation>
    <scope>NUCLEOTIDE SEQUENCE [LARGE SCALE GENOMIC DNA]</scope>
    <source>
        <strain evidence="3">S238N-H82 / ATCC MYA-4686</strain>
    </source>
</reference>
<keyword evidence="3" id="KW-1185">Reference proteome</keyword>
<dbReference type="InParanoid" id="B0E3H0"/>
<evidence type="ECO:0000313" key="3">
    <source>
        <dbReference type="Proteomes" id="UP000001194"/>
    </source>
</evidence>
<dbReference type="Proteomes" id="UP000001194">
    <property type="component" value="Unassembled WGS sequence"/>
</dbReference>
<dbReference type="AlphaFoldDB" id="B0E3H0"/>
<name>B0E3H0_LACBS</name>
<dbReference type="GeneID" id="6086392"/>